<keyword evidence="5" id="KW-1185">Reference proteome</keyword>
<feature type="domain" description="Methyltransferase" evidence="3">
    <location>
        <begin position="39"/>
        <end position="132"/>
    </location>
</feature>
<dbReference type="RefSeq" id="WP_189082115.1">
    <property type="nucleotide sequence ID" value="NZ_BMMX01000038.1"/>
</dbReference>
<dbReference type="SUPFAM" id="SSF53335">
    <property type="entry name" value="S-adenosyl-L-methionine-dependent methyltransferases"/>
    <property type="match status" value="1"/>
</dbReference>
<name>A0A8J3C5T5_9ACTN</name>
<sequence>MSDEASWDARYAESDRIWSGQPNVVLVREVADETPGRALDLGCGEGADAVWLASRGWRVTAVDISSVALQRAAQHAADAGVADRVDWRHLDLGSGFPDGTYDLVSAQFLHSHGDMPRERILRDAAAAVAPGGILLIEGHLDPGPFHHRAHPEMELPSPDEVIAGLALADGEWEVLRSEAHERKQTGPDGEPAIRSDATVKVRRLPS</sequence>
<evidence type="ECO:0000313" key="5">
    <source>
        <dbReference type="Proteomes" id="UP000656042"/>
    </source>
</evidence>
<organism evidence="4 5">
    <name type="scientific">Mangrovihabitans endophyticus</name>
    <dbReference type="NCBI Taxonomy" id="1751298"/>
    <lineage>
        <taxon>Bacteria</taxon>
        <taxon>Bacillati</taxon>
        <taxon>Actinomycetota</taxon>
        <taxon>Actinomycetes</taxon>
        <taxon>Micromonosporales</taxon>
        <taxon>Micromonosporaceae</taxon>
        <taxon>Mangrovihabitans</taxon>
    </lineage>
</organism>
<dbReference type="Gene3D" id="3.40.50.150">
    <property type="entry name" value="Vaccinia Virus protein VP39"/>
    <property type="match status" value="1"/>
</dbReference>
<feature type="region of interest" description="Disordered" evidence="2">
    <location>
        <begin position="179"/>
        <end position="206"/>
    </location>
</feature>
<dbReference type="AlphaFoldDB" id="A0A8J3C5T5"/>
<feature type="compositionally biased region" description="Basic and acidic residues" evidence="2">
    <location>
        <begin position="179"/>
        <end position="199"/>
    </location>
</feature>
<evidence type="ECO:0000256" key="2">
    <source>
        <dbReference type="SAM" id="MobiDB-lite"/>
    </source>
</evidence>
<dbReference type="GO" id="GO:0008168">
    <property type="term" value="F:methyltransferase activity"/>
    <property type="evidence" value="ECO:0007669"/>
    <property type="project" value="UniProtKB-KW"/>
</dbReference>
<dbReference type="PANTHER" id="PTHR43861">
    <property type="entry name" value="TRANS-ACONITATE 2-METHYLTRANSFERASE-RELATED"/>
    <property type="match status" value="1"/>
</dbReference>
<reference evidence="4" key="1">
    <citation type="journal article" date="2014" name="Int. J. Syst. Evol. Microbiol.">
        <title>Complete genome sequence of Corynebacterium casei LMG S-19264T (=DSM 44701T), isolated from a smear-ripened cheese.</title>
        <authorList>
            <consortium name="US DOE Joint Genome Institute (JGI-PGF)"/>
            <person name="Walter F."/>
            <person name="Albersmeier A."/>
            <person name="Kalinowski J."/>
            <person name="Ruckert C."/>
        </authorList>
    </citation>
    <scope>NUCLEOTIDE SEQUENCE</scope>
    <source>
        <strain evidence="4">CGMCC 4.7299</strain>
    </source>
</reference>
<dbReference type="EMBL" id="BMMX01000038">
    <property type="protein sequence ID" value="GGL12416.1"/>
    <property type="molecule type" value="Genomic_DNA"/>
</dbReference>
<evidence type="ECO:0000256" key="1">
    <source>
        <dbReference type="ARBA" id="ARBA00022679"/>
    </source>
</evidence>
<reference evidence="4" key="2">
    <citation type="submission" date="2020-09" db="EMBL/GenBank/DDBJ databases">
        <authorList>
            <person name="Sun Q."/>
            <person name="Zhou Y."/>
        </authorList>
    </citation>
    <scope>NUCLEOTIDE SEQUENCE</scope>
    <source>
        <strain evidence="4">CGMCC 4.7299</strain>
    </source>
</reference>
<evidence type="ECO:0000259" key="3">
    <source>
        <dbReference type="Pfam" id="PF13649"/>
    </source>
</evidence>
<keyword evidence="4" id="KW-0489">Methyltransferase</keyword>
<dbReference type="CDD" id="cd02440">
    <property type="entry name" value="AdoMet_MTases"/>
    <property type="match status" value="1"/>
</dbReference>
<protein>
    <submittedName>
        <fullName evidence="4">Methyltransferase</fullName>
    </submittedName>
</protein>
<dbReference type="GO" id="GO:0032259">
    <property type="term" value="P:methylation"/>
    <property type="evidence" value="ECO:0007669"/>
    <property type="project" value="UniProtKB-KW"/>
</dbReference>
<dbReference type="Proteomes" id="UP000656042">
    <property type="component" value="Unassembled WGS sequence"/>
</dbReference>
<dbReference type="InterPro" id="IPR029063">
    <property type="entry name" value="SAM-dependent_MTases_sf"/>
</dbReference>
<gene>
    <name evidence="4" type="ORF">GCM10012284_53850</name>
</gene>
<keyword evidence="1" id="KW-0808">Transferase</keyword>
<accession>A0A8J3C5T5</accession>
<proteinExistence type="predicted"/>
<dbReference type="Pfam" id="PF13649">
    <property type="entry name" value="Methyltransf_25"/>
    <property type="match status" value="1"/>
</dbReference>
<evidence type="ECO:0000313" key="4">
    <source>
        <dbReference type="EMBL" id="GGL12416.1"/>
    </source>
</evidence>
<dbReference type="InterPro" id="IPR041698">
    <property type="entry name" value="Methyltransf_25"/>
</dbReference>
<comment type="caution">
    <text evidence="4">The sequence shown here is derived from an EMBL/GenBank/DDBJ whole genome shotgun (WGS) entry which is preliminary data.</text>
</comment>